<comment type="caution">
    <text evidence="2">The sequence shown here is derived from an EMBL/GenBank/DDBJ whole genome shotgun (WGS) entry which is preliminary data.</text>
</comment>
<gene>
    <name evidence="2" type="ORF">GQ607_008222</name>
</gene>
<dbReference type="EMBL" id="WOWK01000043">
    <property type="protein sequence ID" value="KAF0324518.1"/>
    <property type="molecule type" value="Genomic_DNA"/>
</dbReference>
<accession>A0A8H3ZM78</accession>
<reference evidence="2 3" key="1">
    <citation type="submission" date="2019-12" db="EMBL/GenBank/DDBJ databases">
        <title>A genome sequence resource for the geographically widespread anthracnose pathogen Colletotrichum asianum.</title>
        <authorList>
            <person name="Meng Y."/>
        </authorList>
    </citation>
    <scope>NUCLEOTIDE SEQUENCE [LARGE SCALE GENOMIC DNA]</scope>
    <source>
        <strain evidence="2 3">ICMP 18580</strain>
    </source>
</reference>
<feature type="region of interest" description="Disordered" evidence="1">
    <location>
        <begin position="127"/>
        <end position="149"/>
    </location>
</feature>
<dbReference type="AlphaFoldDB" id="A0A8H3ZM78"/>
<dbReference type="OrthoDB" id="4738706at2759"/>
<organism evidence="2 3">
    <name type="scientific">Colletotrichum asianum</name>
    <dbReference type="NCBI Taxonomy" id="702518"/>
    <lineage>
        <taxon>Eukaryota</taxon>
        <taxon>Fungi</taxon>
        <taxon>Dikarya</taxon>
        <taxon>Ascomycota</taxon>
        <taxon>Pezizomycotina</taxon>
        <taxon>Sordariomycetes</taxon>
        <taxon>Hypocreomycetidae</taxon>
        <taxon>Glomerellales</taxon>
        <taxon>Glomerellaceae</taxon>
        <taxon>Colletotrichum</taxon>
        <taxon>Colletotrichum gloeosporioides species complex</taxon>
    </lineage>
</organism>
<name>A0A8H3ZM78_9PEZI</name>
<evidence type="ECO:0000313" key="3">
    <source>
        <dbReference type="Proteomes" id="UP000434172"/>
    </source>
</evidence>
<proteinExistence type="predicted"/>
<sequence length="237" mass="27164">MDYLSTAYDAAHSSSEKALRKRGRGPVKKQWKEVYMILFPLVPEKLIPSPRYEDSDEEWNKLWLRNLDQVESYVRLEVVRRLEQENLQLPHPLENQVRRQMIDIVNRAQADAFRSYRQPDTLDMQTHRLDTSCQPPDSTSAQQSQTTTDRCDLEAPLAAPALTEMTENAHDRLFMSTIAATIEPLPQASRLLCSFDSTAGHHGGMGRQTEDPSWMDSLSLDVSFVNWETALQGQNME</sequence>
<evidence type="ECO:0000313" key="2">
    <source>
        <dbReference type="EMBL" id="KAF0324518.1"/>
    </source>
</evidence>
<protein>
    <submittedName>
        <fullName evidence="2">Uncharacterized protein</fullName>
    </submittedName>
</protein>
<dbReference type="Proteomes" id="UP000434172">
    <property type="component" value="Unassembled WGS sequence"/>
</dbReference>
<keyword evidence="3" id="KW-1185">Reference proteome</keyword>
<evidence type="ECO:0000256" key="1">
    <source>
        <dbReference type="SAM" id="MobiDB-lite"/>
    </source>
</evidence>
<feature type="compositionally biased region" description="Low complexity" evidence="1">
    <location>
        <begin position="138"/>
        <end position="148"/>
    </location>
</feature>